<gene>
    <name evidence="1" type="ORF">D6D12_06563</name>
</gene>
<evidence type="ECO:0000313" key="1">
    <source>
        <dbReference type="EMBL" id="THX25953.1"/>
    </source>
</evidence>
<dbReference type="AlphaFoldDB" id="A0AB74JPY8"/>
<organism evidence="1 2">
    <name type="scientific">Aureobasidium pullulans</name>
    <name type="common">Black yeast</name>
    <name type="synonym">Pullularia pullulans</name>
    <dbReference type="NCBI Taxonomy" id="5580"/>
    <lineage>
        <taxon>Eukaryota</taxon>
        <taxon>Fungi</taxon>
        <taxon>Dikarya</taxon>
        <taxon>Ascomycota</taxon>
        <taxon>Pezizomycotina</taxon>
        <taxon>Dothideomycetes</taxon>
        <taxon>Dothideomycetidae</taxon>
        <taxon>Dothideales</taxon>
        <taxon>Saccotheciaceae</taxon>
        <taxon>Aureobasidium</taxon>
    </lineage>
</organism>
<sequence>MVLIITQAATRGTSTLRGLSCLIVPYAINMICNNHATFLALLAIVSAAASGQPARDYEYIHTSIVSQPLQSQHEKRAPQDEEQDEVYQIECRMWRTCHPAPRTSSPTQDPAAKFTSTTPIDQSILDWVSILNAPGPVMTELPQVITTTTNNMDRDIIGEDSSALKTIAVTYPVQSPSRLFFSFRGRCPPSLPKSATRYSPRHGTPDYIACLRNKTRTTVLVAKEMPARRARGRVEEGSNEKRQVVEGFLDSNRRANSNYKHKATLMFEKVKSEK</sequence>
<comment type="caution">
    <text evidence="1">The sequence shown here is derived from an EMBL/GenBank/DDBJ whole genome shotgun (WGS) entry which is preliminary data.</text>
</comment>
<name>A0AB74JPY8_AURPU</name>
<dbReference type="Proteomes" id="UP000310374">
    <property type="component" value="Unassembled WGS sequence"/>
</dbReference>
<protein>
    <submittedName>
        <fullName evidence="1">Uncharacterized protein</fullName>
    </submittedName>
</protein>
<reference evidence="1 2" key="1">
    <citation type="submission" date="2018-10" db="EMBL/GenBank/DDBJ databases">
        <title>Fifty Aureobasidium pullulans genomes reveal a recombining polyextremotolerant generalist.</title>
        <authorList>
            <person name="Gostincar C."/>
            <person name="Turk M."/>
            <person name="Zajc J."/>
            <person name="Gunde-Cimerman N."/>
        </authorList>
    </citation>
    <scope>NUCLEOTIDE SEQUENCE [LARGE SCALE GENOMIC DNA]</scope>
    <source>
        <strain evidence="1 2">EXF-10081</strain>
    </source>
</reference>
<accession>A0AB74JPY8</accession>
<evidence type="ECO:0000313" key="2">
    <source>
        <dbReference type="Proteomes" id="UP000310374"/>
    </source>
</evidence>
<dbReference type="EMBL" id="QZAT01000089">
    <property type="protein sequence ID" value="THX25953.1"/>
    <property type="molecule type" value="Genomic_DNA"/>
</dbReference>
<proteinExistence type="predicted"/>